<reference evidence="1 2" key="1">
    <citation type="submission" date="2020-08" db="EMBL/GenBank/DDBJ databases">
        <title>Genomic Encyclopedia of Archaeal and Bacterial Type Strains, Phase II (KMG-II): from individual species to whole genera.</title>
        <authorList>
            <person name="Goeker M."/>
        </authorList>
    </citation>
    <scope>NUCLEOTIDE SEQUENCE [LARGE SCALE GENOMIC DNA]</scope>
    <source>
        <strain evidence="1 2">DSM 23288</strain>
    </source>
</reference>
<evidence type="ECO:0000313" key="2">
    <source>
        <dbReference type="Proteomes" id="UP000585272"/>
    </source>
</evidence>
<name>A0A840ID86_9ACTN</name>
<dbReference type="Proteomes" id="UP000585272">
    <property type="component" value="Unassembled WGS sequence"/>
</dbReference>
<sequence>MSAPAIEIDRDGSDEVVWLDGGPLRLGLVPALGGRLLALRHEGRELLYRNDRLIDARLHRRPAEAELPPLDGTLGSWRNYGGDKTWPAPQGWSGPAEWAGPPDPVLDSGPYGWSCERRGEEVVVTLRSAPDPRTGLLLERRVTLAAGASGFALELAMENASERPVRWALWNVTQVRGERDPDGGAWVGLDADAGQEAVVGLVAGTGTPRFERVAPDRAHVPDQDVVGKLGFPGACGWLAYVAGDRVLRQRWAVDRGAPHPDRGSRAEVWLEHPLDAPLDELGGLRPPDRVVECEVVGPLTELAPGARAELRIDWDVLPREGWEPAAEAATTAAARDGAEAGR</sequence>
<dbReference type="AlphaFoldDB" id="A0A840ID86"/>
<dbReference type="InterPro" id="IPR025488">
    <property type="entry name" value="DUF4380"/>
</dbReference>
<evidence type="ECO:0008006" key="3">
    <source>
        <dbReference type="Google" id="ProtNLM"/>
    </source>
</evidence>
<dbReference type="Pfam" id="PF14315">
    <property type="entry name" value="DUF4380"/>
    <property type="match status" value="1"/>
</dbReference>
<organism evidence="1 2">
    <name type="scientific">Conexibacter arvalis</name>
    <dbReference type="NCBI Taxonomy" id="912552"/>
    <lineage>
        <taxon>Bacteria</taxon>
        <taxon>Bacillati</taxon>
        <taxon>Actinomycetota</taxon>
        <taxon>Thermoleophilia</taxon>
        <taxon>Solirubrobacterales</taxon>
        <taxon>Conexibacteraceae</taxon>
        <taxon>Conexibacter</taxon>
    </lineage>
</organism>
<protein>
    <recommendedName>
        <fullName evidence="3">DUF4380 domain-containing protein</fullName>
    </recommendedName>
</protein>
<accession>A0A840ID86</accession>
<gene>
    <name evidence="1" type="ORF">BDZ31_002405</name>
</gene>
<evidence type="ECO:0000313" key="1">
    <source>
        <dbReference type="EMBL" id="MBB4662819.1"/>
    </source>
</evidence>
<comment type="caution">
    <text evidence="1">The sequence shown here is derived from an EMBL/GenBank/DDBJ whole genome shotgun (WGS) entry which is preliminary data.</text>
</comment>
<dbReference type="RefSeq" id="WP_221242995.1">
    <property type="nucleotide sequence ID" value="NZ_JACHNU010000002.1"/>
</dbReference>
<proteinExistence type="predicted"/>
<dbReference type="EMBL" id="JACHNU010000002">
    <property type="protein sequence ID" value="MBB4662819.1"/>
    <property type="molecule type" value="Genomic_DNA"/>
</dbReference>
<keyword evidence="2" id="KW-1185">Reference proteome</keyword>